<accession>A0A8J2JJS8</accession>
<reference evidence="2" key="1">
    <citation type="submission" date="2021-06" db="EMBL/GenBank/DDBJ databases">
        <authorList>
            <person name="Hodson N. C."/>
            <person name="Mongue J. A."/>
            <person name="Jaron S. K."/>
        </authorList>
    </citation>
    <scope>NUCLEOTIDE SEQUENCE</scope>
</reference>
<name>A0A8J2JJS8_9HEXA</name>
<feature type="transmembrane region" description="Helical" evidence="1">
    <location>
        <begin position="48"/>
        <end position="69"/>
    </location>
</feature>
<dbReference type="Proteomes" id="UP000708208">
    <property type="component" value="Unassembled WGS sequence"/>
</dbReference>
<keyword evidence="3" id="KW-1185">Reference proteome</keyword>
<gene>
    <name evidence="2" type="ORF">AFUS01_LOCUS9488</name>
</gene>
<comment type="caution">
    <text evidence="2">The sequence shown here is derived from an EMBL/GenBank/DDBJ whole genome shotgun (WGS) entry which is preliminary data.</text>
</comment>
<feature type="transmembrane region" description="Helical" evidence="1">
    <location>
        <begin position="283"/>
        <end position="304"/>
    </location>
</feature>
<evidence type="ECO:0000256" key="1">
    <source>
        <dbReference type="SAM" id="Phobius"/>
    </source>
</evidence>
<feature type="transmembrane region" description="Helical" evidence="1">
    <location>
        <begin position="135"/>
        <end position="157"/>
    </location>
</feature>
<feature type="non-terminal residue" evidence="2">
    <location>
        <position position="1"/>
    </location>
</feature>
<dbReference type="AlphaFoldDB" id="A0A8J2JJS8"/>
<sequence>MLSLYEVRWSLLSLDILARLNLMPFLVDRQTGKIRLQTNRIRRNAFNCSYILLLVYFTFMVGRLVQSIIYRESMNILHLPFHGQMIVAAMLPLSVATSLYVVNPEITVAIFNEMYDGIGSQKVPFTWKMYSLSDLFAIFTPFVIANIVSMYITDFIVEPNKLFYFYSVFGPFDEYNANLRKILMGLEICLLLNAISPYVITTFVMLSAFSRVFANIEREIHLLQAQQRNVSVLDNATKVCRRLQIFVELYNHNFAYIAFCAKVLCSYCCIVCTFFAIKFLNSHLILAMANLILTMNGFSAYVIFYDKAFKIPGKLEELKTLILVVSKGLENKWGVNLRRRILRSVPN</sequence>
<evidence type="ECO:0000313" key="2">
    <source>
        <dbReference type="EMBL" id="CAG7720202.1"/>
    </source>
</evidence>
<organism evidence="2 3">
    <name type="scientific">Allacma fusca</name>
    <dbReference type="NCBI Taxonomy" id="39272"/>
    <lineage>
        <taxon>Eukaryota</taxon>
        <taxon>Metazoa</taxon>
        <taxon>Ecdysozoa</taxon>
        <taxon>Arthropoda</taxon>
        <taxon>Hexapoda</taxon>
        <taxon>Collembola</taxon>
        <taxon>Symphypleona</taxon>
        <taxon>Sminthuridae</taxon>
        <taxon>Allacma</taxon>
    </lineage>
</organism>
<feature type="transmembrane region" description="Helical" evidence="1">
    <location>
        <begin position="182"/>
        <end position="209"/>
    </location>
</feature>
<keyword evidence="1" id="KW-0472">Membrane</keyword>
<proteinExistence type="predicted"/>
<keyword evidence="1" id="KW-1133">Transmembrane helix</keyword>
<evidence type="ECO:0000313" key="3">
    <source>
        <dbReference type="Proteomes" id="UP000708208"/>
    </source>
</evidence>
<protein>
    <submittedName>
        <fullName evidence="2">Uncharacterized protein</fullName>
    </submittedName>
</protein>
<feature type="transmembrane region" description="Helical" evidence="1">
    <location>
        <begin position="254"/>
        <end position="277"/>
    </location>
</feature>
<feature type="transmembrane region" description="Helical" evidence="1">
    <location>
        <begin position="81"/>
        <end position="102"/>
    </location>
</feature>
<keyword evidence="1" id="KW-0812">Transmembrane</keyword>
<dbReference type="EMBL" id="CAJVCH010068332">
    <property type="protein sequence ID" value="CAG7720202.1"/>
    <property type="molecule type" value="Genomic_DNA"/>
</dbReference>